<dbReference type="GO" id="GO:0005388">
    <property type="term" value="F:P-type calcium transporter activity"/>
    <property type="evidence" value="ECO:0007669"/>
    <property type="project" value="TreeGrafter"/>
</dbReference>
<dbReference type="PANTHER" id="PTHR24093:SF369">
    <property type="entry name" value="CALCIUM-TRANSPORTING ATPASE"/>
    <property type="match status" value="1"/>
</dbReference>
<evidence type="ECO:0000313" key="5">
    <source>
        <dbReference type="Proteomes" id="UP000266188"/>
    </source>
</evidence>
<dbReference type="FunFam" id="2.70.150.10:FF:000028">
    <property type="entry name" value="Calcium-transporting ATPase"/>
    <property type="match status" value="1"/>
</dbReference>
<feature type="non-terminal residue" evidence="4">
    <location>
        <position position="1"/>
    </location>
</feature>
<dbReference type="InterPro" id="IPR059000">
    <property type="entry name" value="ATPase_P-type_domA"/>
</dbReference>
<evidence type="ECO:0000256" key="2">
    <source>
        <dbReference type="ARBA" id="ARBA00022842"/>
    </source>
</evidence>
<gene>
    <name evidence="4" type="ORF">PHISCL_10767</name>
</gene>
<accession>A0A3A2Z1X9</accession>
<dbReference type="GO" id="GO:0005886">
    <property type="term" value="C:plasma membrane"/>
    <property type="evidence" value="ECO:0007669"/>
    <property type="project" value="TreeGrafter"/>
</dbReference>
<dbReference type="InterPro" id="IPR008250">
    <property type="entry name" value="ATPase_P-typ_transduc_dom_A_sf"/>
</dbReference>
<feature type="non-terminal residue" evidence="4">
    <location>
        <position position="124"/>
    </location>
</feature>
<dbReference type="AlphaFoldDB" id="A0A3A2Z1X9"/>
<dbReference type="OrthoDB" id="4526328at2759"/>
<dbReference type="Pfam" id="PF00122">
    <property type="entry name" value="E1-E2_ATPase"/>
    <property type="match status" value="1"/>
</dbReference>
<comment type="subcellular location">
    <subcellularLocation>
        <location evidence="1">Endomembrane system</location>
        <topology evidence="1">Multi-pass membrane protein</topology>
    </subcellularLocation>
</comment>
<name>A0A3A2Z1X9_9EURO</name>
<dbReference type="STRING" id="2070753.A0A3A2Z1X9"/>
<dbReference type="Proteomes" id="UP000266188">
    <property type="component" value="Unassembled WGS sequence"/>
</dbReference>
<feature type="domain" description="P-type ATPase A" evidence="3">
    <location>
        <begin position="4"/>
        <end position="117"/>
    </location>
</feature>
<protein>
    <submittedName>
        <fullName evidence="4">P-type ATPase</fullName>
    </submittedName>
</protein>
<dbReference type="GO" id="GO:0006874">
    <property type="term" value="P:intracellular calcium ion homeostasis"/>
    <property type="evidence" value="ECO:0007669"/>
    <property type="project" value="TreeGrafter"/>
</dbReference>
<dbReference type="SUPFAM" id="SSF81653">
    <property type="entry name" value="Calcium ATPase, transduction domain A"/>
    <property type="match status" value="1"/>
</dbReference>
<dbReference type="Gene3D" id="2.70.150.10">
    <property type="entry name" value="Calcium-transporting ATPase, cytoplasmic transduction domain A"/>
    <property type="match status" value="1"/>
</dbReference>
<proteinExistence type="predicted"/>
<evidence type="ECO:0000313" key="4">
    <source>
        <dbReference type="EMBL" id="RJE16896.1"/>
    </source>
</evidence>
<reference evidence="5" key="1">
    <citation type="submission" date="2017-02" db="EMBL/GenBank/DDBJ databases">
        <authorList>
            <person name="Tafer H."/>
            <person name="Lopandic K."/>
        </authorList>
    </citation>
    <scope>NUCLEOTIDE SEQUENCE [LARGE SCALE GENOMIC DNA]</scope>
    <source>
        <strain evidence="5">CBS 366.77</strain>
    </source>
</reference>
<evidence type="ECO:0000259" key="3">
    <source>
        <dbReference type="Pfam" id="PF00122"/>
    </source>
</evidence>
<dbReference type="PANTHER" id="PTHR24093">
    <property type="entry name" value="CATION TRANSPORTING ATPASE"/>
    <property type="match status" value="1"/>
</dbReference>
<comment type="caution">
    <text evidence="4">The sequence shown here is derived from an EMBL/GenBank/DDBJ whole genome shotgun (WGS) entry which is preliminary data.</text>
</comment>
<dbReference type="GO" id="GO:0012505">
    <property type="term" value="C:endomembrane system"/>
    <property type="evidence" value="ECO:0007669"/>
    <property type="project" value="UniProtKB-SubCell"/>
</dbReference>
<sequence>DDRFVKLLRSGKTTEINIIDVLVGDVMHLEPGDLVPVDGIFINGHNVKCDESSATGESDVLRKVAANEVYRAIEEGENLSKHDPFIISGAKVSEGVGTFLVTATGVNSTYGKTMASLQDEARRP</sequence>
<organism evidence="4 5">
    <name type="scientific">Aspergillus sclerotialis</name>
    <dbReference type="NCBI Taxonomy" id="2070753"/>
    <lineage>
        <taxon>Eukaryota</taxon>
        <taxon>Fungi</taxon>
        <taxon>Dikarya</taxon>
        <taxon>Ascomycota</taxon>
        <taxon>Pezizomycotina</taxon>
        <taxon>Eurotiomycetes</taxon>
        <taxon>Eurotiomycetidae</taxon>
        <taxon>Eurotiales</taxon>
        <taxon>Aspergillaceae</taxon>
        <taxon>Aspergillus</taxon>
        <taxon>Aspergillus subgen. Polypaecilum</taxon>
    </lineage>
</organism>
<keyword evidence="2" id="KW-0460">Magnesium</keyword>
<dbReference type="EMBL" id="MVGC01002267">
    <property type="protein sequence ID" value="RJE16896.1"/>
    <property type="molecule type" value="Genomic_DNA"/>
</dbReference>
<evidence type="ECO:0000256" key="1">
    <source>
        <dbReference type="ARBA" id="ARBA00004127"/>
    </source>
</evidence>
<keyword evidence="5" id="KW-1185">Reference proteome</keyword>